<reference evidence="13" key="1">
    <citation type="submission" date="2022-11" db="UniProtKB">
        <authorList>
            <consortium name="WormBaseParasite"/>
        </authorList>
    </citation>
    <scope>IDENTIFICATION</scope>
</reference>
<sequence>MPQGHTGITWLVIRPNGYIALIMDHLTTYYESGIVFAKSSIRLVRKSTKPDRKEYQKIACATAIGIAVMGFIGFFVKLIHIPINNIIVGGS</sequence>
<dbReference type="FunFam" id="1.20.5.820:FF:000001">
    <property type="entry name" value="Transport protein Sec61 subunit gamma"/>
    <property type="match status" value="1"/>
</dbReference>
<comment type="similarity">
    <text evidence="2">Belongs to the SecE/SEC61-gamma family.</text>
</comment>
<evidence type="ECO:0000256" key="3">
    <source>
        <dbReference type="ARBA" id="ARBA00011537"/>
    </source>
</evidence>
<evidence type="ECO:0000313" key="13">
    <source>
        <dbReference type="WBParaSite" id="ACRNAN_scaffold8418.g15496.t1"/>
    </source>
</evidence>
<dbReference type="WBParaSite" id="ACRNAN_scaffold8418.g15496.t1">
    <property type="protein sequence ID" value="ACRNAN_scaffold8418.g15496.t1"/>
    <property type="gene ID" value="ACRNAN_scaffold8418.g15496"/>
</dbReference>
<dbReference type="Pfam" id="PF00584">
    <property type="entry name" value="SecE"/>
    <property type="match status" value="1"/>
</dbReference>
<dbReference type="PANTHER" id="PTHR12309">
    <property type="entry name" value="SEC61 GAMMA SUBUNIT"/>
    <property type="match status" value="1"/>
</dbReference>
<keyword evidence="9" id="KW-0811">Translocation</keyword>
<evidence type="ECO:0000256" key="10">
    <source>
        <dbReference type="ARBA" id="ARBA00023136"/>
    </source>
</evidence>
<feature type="transmembrane region" description="Helical" evidence="11">
    <location>
        <begin position="18"/>
        <end position="37"/>
    </location>
</feature>
<name>A0A914EHM5_9BILA</name>
<dbReference type="InterPro" id="IPR023391">
    <property type="entry name" value="Prot_translocase_SecE_dom_sf"/>
</dbReference>
<evidence type="ECO:0000256" key="8">
    <source>
        <dbReference type="ARBA" id="ARBA00022989"/>
    </source>
</evidence>
<keyword evidence="7" id="KW-0653">Protein transport</keyword>
<dbReference type="NCBIfam" id="TIGR00327">
    <property type="entry name" value="secE_euk_arch"/>
    <property type="match status" value="1"/>
</dbReference>
<dbReference type="GO" id="GO:0006886">
    <property type="term" value="P:intracellular protein transport"/>
    <property type="evidence" value="ECO:0007669"/>
    <property type="project" value="InterPro"/>
</dbReference>
<accession>A0A914EHM5</accession>
<keyword evidence="5 11" id="KW-0812">Transmembrane</keyword>
<evidence type="ECO:0000256" key="1">
    <source>
        <dbReference type="ARBA" id="ARBA00004389"/>
    </source>
</evidence>
<comment type="subcellular location">
    <subcellularLocation>
        <location evidence="1">Endoplasmic reticulum membrane</location>
        <topology evidence="1">Single-pass membrane protein</topology>
    </subcellularLocation>
</comment>
<keyword evidence="6" id="KW-0256">Endoplasmic reticulum</keyword>
<feature type="transmembrane region" description="Helical" evidence="11">
    <location>
        <begin position="58"/>
        <end position="76"/>
    </location>
</feature>
<comment type="subunit">
    <text evidence="3">Heterotrimeric complex composed of SEC61-alpha, SEC61-beta and SEC61-gamma.</text>
</comment>
<evidence type="ECO:0000256" key="9">
    <source>
        <dbReference type="ARBA" id="ARBA00023010"/>
    </source>
</evidence>
<keyword evidence="4" id="KW-0813">Transport</keyword>
<proteinExistence type="inferred from homology"/>
<dbReference type="Gene3D" id="1.20.5.820">
    <property type="entry name" value="Preprotein translocase SecE subunit"/>
    <property type="match status" value="1"/>
</dbReference>
<evidence type="ECO:0000256" key="4">
    <source>
        <dbReference type="ARBA" id="ARBA00022448"/>
    </source>
</evidence>
<evidence type="ECO:0000256" key="7">
    <source>
        <dbReference type="ARBA" id="ARBA00022927"/>
    </source>
</evidence>
<dbReference type="GO" id="GO:0005789">
    <property type="term" value="C:endoplasmic reticulum membrane"/>
    <property type="evidence" value="ECO:0007669"/>
    <property type="project" value="UniProtKB-SubCell"/>
</dbReference>
<evidence type="ECO:0000256" key="2">
    <source>
        <dbReference type="ARBA" id="ARBA00008274"/>
    </source>
</evidence>
<evidence type="ECO:0000313" key="12">
    <source>
        <dbReference type="Proteomes" id="UP000887540"/>
    </source>
</evidence>
<keyword evidence="8 11" id="KW-1133">Transmembrane helix</keyword>
<protein>
    <submittedName>
        <fullName evidence="13">Protein transport protein Sec61 subunit gamma</fullName>
    </submittedName>
</protein>
<dbReference type="SUPFAM" id="SSF103456">
    <property type="entry name" value="Preprotein translocase SecE subunit"/>
    <property type="match status" value="1"/>
</dbReference>
<dbReference type="InterPro" id="IPR008158">
    <property type="entry name" value="Translocase_Sec61-g"/>
</dbReference>
<evidence type="ECO:0000256" key="6">
    <source>
        <dbReference type="ARBA" id="ARBA00022824"/>
    </source>
</evidence>
<dbReference type="Proteomes" id="UP000887540">
    <property type="component" value="Unplaced"/>
</dbReference>
<keyword evidence="10 11" id="KW-0472">Membrane</keyword>
<evidence type="ECO:0000256" key="11">
    <source>
        <dbReference type="SAM" id="Phobius"/>
    </source>
</evidence>
<evidence type="ECO:0000256" key="5">
    <source>
        <dbReference type="ARBA" id="ARBA00022692"/>
    </source>
</evidence>
<dbReference type="AlphaFoldDB" id="A0A914EHM5"/>
<dbReference type="GO" id="GO:0006605">
    <property type="term" value="P:protein targeting"/>
    <property type="evidence" value="ECO:0007669"/>
    <property type="project" value="InterPro"/>
</dbReference>
<organism evidence="12 13">
    <name type="scientific">Acrobeloides nanus</name>
    <dbReference type="NCBI Taxonomy" id="290746"/>
    <lineage>
        <taxon>Eukaryota</taxon>
        <taxon>Metazoa</taxon>
        <taxon>Ecdysozoa</taxon>
        <taxon>Nematoda</taxon>
        <taxon>Chromadorea</taxon>
        <taxon>Rhabditida</taxon>
        <taxon>Tylenchina</taxon>
        <taxon>Cephalobomorpha</taxon>
        <taxon>Cephaloboidea</taxon>
        <taxon>Cephalobidae</taxon>
        <taxon>Acrobeloides</taxon>
    </lineage>
</organism>
<dbReference type="InterPro" id="IPR001901">
    <property type="entry name" value="Translocase_SecE/Sec61-g"/>
</dbReference>
<dbReference type="GO" id="GO:0008320">
    <property type="term" value="F:protein transmembrane transporter activity"/>
    <property type="evidence" value="ECO:0007669"/>
    <property type="project" value="InterPro"/>
</dbReference>
<keyword evidence="12" id="KW-1185">Reference proteome</keyword>
<dbReference type="HAMAP" id="MF_00422">
    <property type="entry name" value="SecE"/>
    <property type="match status" value="1"/>
</dbReference>